<evidence type="ECO:0000256" key="4">
    <source>
        <dbReference type="ARBA" id="ARBA00022801"/>
    </source>
</evidence>
<dbReference type="GO" id="GO:0046872">
    <property type="term" value="F:metal ion binding"/>
    <property type="evidence" value="ECO:0007669"/>
    <property type="project" value="UniProtKB-KW"/>
</dbReference>
<feature type="binding site" evidence="6">
    <location>
        <position position="178"/>
    </location>
    <ligand>
        <name>Mg(2+)</name>
        <dbReference type="ChEBI" id="CHEBI:18420"/>
        <label>1</label>
        <note>catalytic</note>
    </ligand>
</feature>
<dbReference type="SUPFAM" id="SSF56655">
    <property type="entry name" value="Carbohydrate phosphatase"/>
    <property type="match status" value="1"/>
</dbReference>
<feature type="binding site" evidence="6">
    <location>
        <position position="29"/>
    </location>
    <ligand>
        <name>Mg(2+)</name>
        <dbReference type="ChEBI" id="CHEBI:18420"/>
        <label>1</label>
        <note>catalytic</note>
    </ligand>
</feature>
<accession>A0A1Q9WGD2</accession>
<dbReference type="GO" id="GO:0006020">
    <property type="term" value="P:inositol metabolic process"/>
    <property type="evidence" value="ECO:0007669"/>
    <property type="project" value="TreeGrafter"/>
</dbReference>
<evidence type="ECO:0000256" key="2">
    <source>
        <dbReference type="ARBA" id="ARBA00013106"/>
    </source>
</evidence>
<accession>A0A1S1JP22</accession>
<sequence>MVTDVDLSIQRHITTYLQQVTPDIDLLGEENAHRFNLATPEYLWVLDPIDGTSNFVHGLPLYAVSLALLHHGRPIIAVTRAPVLNRTYHAIADQGAYLNDQPIGASATTVLTEAIVTLGDYAVGDDSARRNHYRLALTSALVPRVERIRMLGTATLDLAMLAEGATDAAVIMANKPWDIAAGSLLAREAGAIVTDVHGHAHTHQSTSTIAAAPGIARELSTILDTLNTASPGHRDDTAR</sequence>
<reference evidence="7 8" key="1">
    <citation type="submission" date="2016-10" db="EMBL/GenBank/DDBJ databases">
        <title>Evaluation of Human, Animal and Environmental Mycobacterium chelonae Isolates by Core Genome Phylogenomic Analysis, Targeted Gene Comparison, and Anti-microbial Susceptibility Patterns: A Tale of Mistaken Identities.</title>
        <authorList>
            <person name="Fogelson S.B."/>
            <person name="Camus A.C."/>
            <person name="Lorenz W."/>
            <person name="Vasireddy R."/>
            <person name="Vasireddy S."/>
            <person name="Smith T."/>
            <person name="Brown-Elliott B.A."/>
            <person name="Wallace R.J.Jr."/>
            <person name="Hasan N.A."/>
            <person name="Reischl U."/>
            <person name="Sanchez S."/>
        </authorList>
    </citation>
    <scope>NUCLEOTIDE SEQUENCE [LARGE SCALE GENOMIC DNA]</scope>
    <source>
        <strain evidence="7 8">24999</strain>
    </source>
</reference>
<dbReference type="InterPro" id="IPR020550">
    <property type="entry name" value="Inositol_monophosphatase_CS"/>
</dbReference>
<evidence type="ECO:0000256" key="1">
    <source>
        <dbReference type="ARBA" id="ARBA00001033"/>
    </source>
</evidence>
<evidence type="ECO:0000313" key="7">
    <source>
        <dbReference type="EMBL" id="OHT87157.1"/>
    </source>
</evidence>
<dbReference type="RefSeq" id="WP_070946994.1">
    <property type="nucleotide sequence ID" value="NZ_MLCL01000019.1"/>
</dbReference>
<dbReference type="CDD" id="cd01637">
    <property type="entry name" value="IMPase_like"/>
    <property type="match status" value="1"/>
</dbReference>
<dbReference type="EMBL" id="MLHV01000044">
    <property type="protein sequence ID" value="OHT87157.1"/>
    <property type="molecule type" value="Genomic_DNA"/>
</dbReference>
<dbReference type="PANTHER" id="PTHR20854:SF4">
    <property type="entry name" value="INOSITOL-1-MONOPHOSPHATASE-RELATED"/>
    <property type="match status" value="1"/>
</dbReference>
<keyword evidence="4" id="KW-0378">Hydrolase</keyword>
<dbReference type="Pfam" id="PF00459">
    <property type="entry name" value="Inositol_P"/>
    <property type="match status" value="1"/>
</dbReference>
<evidence type="ECO:0000313" key="8">
    <source>
        <dbReference type="Proteomes" id="UP000179636"/>
    </source>
</evidence>
<comment type="catalytic activity">
    <reaction evidence="1">
        <text>a myo-inositol phosphate + H2O = myo-inositol + phosphate</text>
        <dbReference type="Rhea" id="RHEA:24056"/>
        <dbReference type="ChEBI" id="CHEBI:15377"/>
        <dbReference type="ChEBI" id="CHEBI:17268"/>
        <dbReference type="ChEBI" id="CHEBI:43474"/>
        <dbReference type="ChEBI" id="CHEBI:84139"/>
        <dbReference type="EC" id="3.1.3.25"/>
    </reaction>
</comment>
<dbReference type="GO" id="GO:0008934">
    <property type="term" value="F:inositol monophosphate 1-phosphatase activity"/>
    <property type="evidence" value="ECO:0007669"/>
    <property type="project" value="TreeGrafter"/>
</dbReference>
<dbReference type="InterPro" id="IPR020583">
    <property type="entry name" value="Inositol_monoP_metal-BS"/>
</dbReference>
<dbReference type="STRING" id="1908205.BKG60_04140"/>
<dbReference type="Proteomes" id="UP000179636">
    <property type="component" value="Unassembled WGS sequence"/>
</dbReference>
<protein>
    <recommendedName>
        <fullName evidence="2">inositol-phosphate phosphatase</fullName>
        <ecNumber evidence="2">3.1.3.25</ecNumber>
    </recommendedName>
</protein>
<dbReference type="PRINTS" id="PR00377">
    <property type="entry name" value="IMPHPHTASES"/>
</dbReference>
<organism evidence="7 8">
    <name type="scientific">Mycobacterium syngnathidarum</name>
    <dbReference type="NCBI Taxonomy" id="1908205"/>
    <lineage>
        <taxon>Bacteria</taxon>
        <taxon>Bacillati</taxon>
        <taxon>Actinomycetota</taxon>
        <taxon>Actinomycetes</taxon>
        <taxon>Mycobacteriales</taxon>
        <taxon>Mycobacteriaceae</taxon>
        <taxon>Mycobacterium</taxon>
    </lineage>
</organism>
<evidence type="ECO:0000256" key="6">
    <source>
        <dbReference type="PIRSR" id="PIRSR600760-2"/>
    </source>
</evidence>
<keyword evidence="8" id="KW-1185">Reference proteome</keyword>
<dbReference type="InterPro" id="IPR000760">
    <property type="entry name" value="Inositol_monophosphatase-like"/>
</dbReference>
<dbReference type="GO" id="GO:0046854">
    <property type="term" value="P:phosphatidylinositol phosphate biosynthetic process"/>
    <property type="evidence" value="ECO:0007669"/>
    <property type="project" value="InterPro"/>
</dbReference>
<comment type="caution">
    <text evidence="7">The sequence shown here is derived from an EMBL/GenBank/DDBJ whole genome shotgun (WGS) entry which is preliminary data.</text>
</comment>
<feature type="binding site" evidence="6">
    <location>
        <position position="47"/>
    </location>
    <ligand>
        <name>Mg(2+)</name>
        <dbReference type="ChEBI" id="CHEBI:18420"/>
        <label>1</label>
        <note>catalytic</note>
    </ligand>
</feature>
<dbReference type="Gene3D" id="3.30.540.10">
    <property type="entry name" value="Fructose-1,6-Bisphosphatase, subunit A, domain 1"/>
    <property type="match status" value="1"/>
</dbReference>
<dbReference type="EC" id="3.1.3.25" evidence="2"/>
<dbReference type="Gene3D" id="3.40.190.80">
    <property type="match status" value="1"/>
</dbReference>
<gene>
    <name evidence="7" type="ORF">BKG61_28100</name>
</gene>
<feature type="binding site" evidence="6">
    <location>
        <position position="49"/>
    </location>
    <ligand>
        <name>Mg(2+)</name>
        <dbReference type="ChEBI" id="CHEBI:18420"/>
        <label>1</label>
        <note>catalytic</note>
    </ligand>
</feature>
<name>A0A1Q9WGD2_9MYCO</name>
<dbReference type="PROSITE" id="PS00629">
    <property type="entry name" value="IMP_1"/>
    <property type="match status" value="1"/>
</dbReference>
<dbReference type="AlphaFoldDB" id="A0A1Q9WGD2"/>
<keyword evidence="3 6" id="KW-0479">Metal-binding</keyword>
<keyword evidence="5 6" id="KW-0460">Magnesium</keyword>
<evidence type="ECO:0000256" key="3">
    <source>
        <dbReference type="ARBA" id="ARBA00022723"/>
    </source>
</evidence>
<dbReference type="GO" id="GO:0007165">
    <property type="term" value="P:signal transduction"/>
    <property type="evidence" value="ECO:0007669"/>
    <property type="project" value="TreeGrafter"/>
</dbReference>
<dbReference type="PANTHER" id="PTHR20854">
    <property type="entry name" value="INOSITOL MONOPHOSPHATASE"/>
    <property type="match status" value="1"/>
</dbReference>
<proteinExistence type="predicted"/>
<evidence type="ECO:0000256" key="5">
    <source>
        <dbReference type="ARBA" id="ARBA00022842"/>
    </source>
</evidence>
<comment type="cofactor">
    <cofactor evidence="6">
        <name>Mg(2+)</name>
        <dbReference type="ChEBI" id="CHEBI:18420"/>
    </cofactor>
</comment>
<dbReference type="PROSITE" id="PS00630">
    <property type="entry name" value="IMP_2"/>
    <property type="match status" value="1"/>
</dbReference>
<dbReference type="OrthoDB" id="9772456at2"/>
<feature type="binding site" evidence="6">
    <location>
        <position position="50"/>
    </location>
    <ligand>
        <name>Mg(2+)</name>
        <dbReference type="ChEBI" id="CHEBI:18420"/>
        <label>1</label>
        <note>catalytic</note>
    </ligand>
</feature>